<dbReference type="GO" id="GO:0009827">
    <property type="term" value="P:plant-type cell wall modification"/>
    <property type="evidence" value="ECO:0000318"/>
    <property type="project" value="GO_Central"/>
</dbReference>
<dbReference type="Gramene" id="TraesNOR7A03G03843220.1">
    <property type="protein sequence ID" value="TraesNOR7A03G03843220.1.CDS1"/>
    <property type="gene ID" value="TraesNOR7A03G03843220"/>
</dbReference>
<dbReference type="InterPro" id="IPR035513">
    <property type="entry name" value="Invertase/methylesterase_inhib"/>
</dbReference>
<reference evidence="6" key="1">
    <citation type="submission" date="2018-08" db="EMBL/GenBank/DDBJ databases">
        <authorList>
            <person name="Rossello M."/>
        </authorList>
    </citation>
    <scope>NUCLEOTIDE SEQUENCE [LARGE SCALE GENOMIC DNA]</scope>
    <source>
        <strain evidence="6">cv. Chinese Spring</strain>
    </source>
</reference>
<protein>
    <recommendedName>
        <fullName evidence="5">Pectinesterase inhibitor domain-containing protein</fullName>
    </recommendedName>
</protein>
<sequence length="218" mass="23883">MATSHMTTTVFSAIVIILLSSAMAAQSSGDVGGKKPKPTDFMLEACKNASNWSKSYNEGYNYVTAEFCISTLLSDNRSADAKDRRDLALIPVDILKERVVTAGGNVKKMLHSTKNSTSTTARHLRTCELDYTATAGILNFCDALMRDYQGDRRSEDEDNDGPLNFELPECVDEANEAWGYCGLALLHIPGAEALVKEGDELQMLMNLSIALLSPYRLD</sequence>
<proteinExistence type="inferred from homology"/>
<comment type="similarity">
    <text evidence="3">Belongs to the PMEI family.</text>
</comment>
<keyword evidence="7" id="KW-1185">Reference proteome</keyword>
<dbReference type="NCBIfam" id="TIGR01614">
    <property type="entry name" value="PME_inhib"/>
    <property type="match status" value="1"/>
</dbReference>
<keyword evidence="2" id="KW-1015">Disulfide bond</keyword>
<dbReference type="Gramene" id="TraesCS7A03G0063400.1">
    <property type="protein sequence ID" value="TraesCS7A03G0063400.1.CDS1"/>
    <property type="gene ID" value="TraesCS7A03G0063400"/>
</dbReference>
<dbReference type="GO" id="GO:0009505">
    <property type="term" value="C:plant-type cell wall"/>
    <property type="evidence" value="ECO:0000318"/>
    <property type="project" value="GO_Central"/>
</dbReference>
<dbReference type="Pfam" id="PF04043">
    <property type="entry name" value="PMEI"/>
    <property type="match status" value="1"/>
</dbReference>
<accession>A0A3B6RAV0</accession>
<dbReference type="Gramene" id="TraesWEE_scaffold_013679_01G000500.1">
    <property type="protein sequence ID" value="TraesWEE_scaffold_013679_01G000500.1"/>
    <property type="gene ID" value="TraesWEE_scaffold_013679_01G000500"/>
</dbReference>
<dbReference type="Gramene" id="TraesMAC7A03G03809200.1">
    <property type="protein sequence ID" value="TraesMAC7A03G03809200.1.CDS1"/>
    <property type="gene ID" value="TraesMAC7A03G03809200"/>
</dbReference>
<feature type="signal peptide" evidence="4">
    <location>
        <begin position="1"/>
        <end position="24"/>
    </location>
</feature>
<evidence type="ECO:0000256" key="4">
    <source>
        <dbReference type="SAM" id="SignalP"/>
    </source>
</evidence>
<keyword evidence="1 4" id="KW-0732">Signal</keyword>
<dbReference type="PANTHER" id="PTHR35357">
    <property type="entry name" value="OS02G0537100 PROTEIN"/>
    <property type="match status" value="1"/>
</dbReference>
<dbReference type="Proteomes" id="UP000019116">
    <property type="component" value="Chromosome 7A"/>
</dbReference>
<dbReference type="Gramene" id="TraesCS7A02G030000.1">
    <property type="protein sequence ID" value="TraesCS7A02G030000.1.cds1"/>
    <property type="gene ID" value="TraesCS7A02G030000"/>
</dbReference>
<dbReference type="AlphaFoldDB" id="A0A3B6RAV0"/>
<evidence type="ECO:0000256" key="1">
    <source>
        <dbReference type="ARBA" id="ARBA00022729"/>
    </source>
</evidence>
<evidence type="ECO:0000313" key="6">
    <source>
        <dbReference type="EnsemblPlants" id="TraesCS7A02G030000.1.cds1"/>
    </source>
</evidence>
<organism evidence="6">
    <name type="scientific">Triticum aestivum</name>
    <name type="common">Wheat</name>
    <dbReference type="NCBI Taxonomy" id="4565"/>
    <lineage>
        <taxon>Eukaryota</taxon>
        <taxon>Viridiplantae</taxon>
        <taxon>Streptophyta</taxon>
        <taxon>Embryophyta</taxon>
        <taxon>Tracheophyta</taxon>
        <taxon>Spermatophyta</taxon>
        <taxon>Magnoliopsida</taxon>
        <taxon>Liliopsida</taxon>
        <taxon>Poales</taxon>
        <taxon>Poaceae</taxon>
        <taxon>BOP clade</taxon>
        <taxon>Pooideae</taxon>
        <taxon>Triticodae</taxon>
        <taxon>Triticeae</taxon>
        <taxon>Triticinae</taxon>
        <taxon>Triticum</taxon>
    </lineage>
</organism>
<feature type="chain" id="PRO_5017205561" description="Pectinesterase inhibitor domain-containing protein" evidence="4">
    <location>
        <begin position="25"/>
        <end position="218"/>
    </location>
</feature>
<dbReference type="EnsemblPlants" id="TraesCS7A02G030000.1">
    <property type="protein sequence ID" value="TraesCS7A02G030000.1.cds1"/>
    <property type="gene ID" value="TraesCS7A02G030000"/>
</dbReference>
<feature type="domain" description="Pectinesterase inhibitor" evidence="5">
    <location>
        <begin position="45"/>
        <end position="142"/>
    </location>
</feature>
<dbReference type="Gramene" id="TraesJAG7A03G03785100.1">
    <property type="protein sequence ID" value="TraesJAG7A03G03785100.1.CDS1"/>
    <property type="gene ID" value="TraesJAG7A03G03785100"/>
</dbReference>
<dbReference type="Gramene" id="TraesCLE_scaffold_186047_01G000200.1">
    <property type="protein sequence ID" value="TraesCLE_scaffold_186047_01G000200.1"/>
    <property type="gene ID" value="TraesCLE_scaffold_186047_01G000200"/>
</dbReference>
<evidence type="ECO:0000259" key="5">
    <source>
        <dbReference type="Pfam" id="PF04043"/>
    </source>
</evidence>
<evidence type="ECO:0000313" key="7">
    <source>
        <dbReference type="Proteomes" id="UP000019116"/>
    </source>
</evidence>
<dbReference type="SUPFAM" id="SSF101148">
    <property type="entry name" value="Plant invertase/pectin methylesterase inhibitor"/>
    <property type="match status" value="1"/>
</dbReference>
<dbReference type="Gramene" id="TraesPARA_EIv1.0_2232450.1">
    <property type="protein sequence ID" value="TraesPARA_EIv1.0_2232450.1.CDS1"/>
    <property type="gene ID" value="TraesPARA_EIv1.0_2232450"/>
</dbReference>
<dbReference type="OMA" id="RTCELDY"/>
<dbReference type="SMR" id="A0A3B6RAV0"/>
<reference evidence="6" key="2">
    <citation type="submission" date="2018-10" db="UniProtKB">
        <authorList>
            <consortium name="EnsemblPlants"/>
        </authorList>
    </citation>
    <scope>IDENTIFICATION</scope>
</reference>
<dbReference type="Gramene" id="TraesARI7A03G03767150.1">
    <property type="protein sequence ID" value="TraesARI7A03G03767150.1.CDS1"/>
    <property type="gene ID" value="TraesARI7A03G03767150"/>
</dbReference>
<dbReference type="GO" id="GO:0004857">
    <property type="term" value="F:enzyme inhibitor activity"/>
    <property type="evidence" value="ECO:0000318"/>
    <property type="project" value="GO_Central"/>
</dbReference>
<dbReference type="InterPro" id="IPR006501">
    <property type="entry name" value="Pectinesterase_inhib_dom"/>
</dbReference>
<dbReference type="Gene3D" id="1.20.140.40">
    <property type="entry name" value="Invertase/pectin methylesterase inhibitor family protein"/>
    <property type="match status" value="1"/>
</dbReference>
<evidence type="ECO:0000256" key="3">
    <source>
        <dbReference type="ARBA" id="ARBA00038471"/>
    </source>
</evidence>
<dbReference type="PANTHER" id="PTHR35357:SF8">
    <property type="entry name" value="OS01G0111000 PROTEIN"/>
    <property type="match status" value="1"/>
</dbReference>
<evidence type="ECO:0000256" key="2">
    <source>
        <dbReference type="ARBA" id="ARBA00023157"/>
    </source>
</evidence>
<dbReference type="Gramene" id="TraesJUL7A03G03836070.1">
    <property type="protein sequence ID" value="TraesJUL7A03G03836070.1.CDS1"/>
    <property type="gene ID" value="TraesJUL7A03G03836070"/>
</dbReference>
<name>A0A3B6RAV0_WHEAT</name>